<dbReference type="PROSITE" id="PS00409">
    <property type="entry name" value="PROKAR_NTER_METHYL"/>
    <property type="match status" value="1"/>
</dbReference>
<dbReference type="PANTHER" id="PTHR39583">
    <property type="entry name" value="TYPE II SECRETION SYSTEM PROTEIN J-RELATED"/>
    <property type="match status" value="1"/>
</dbReference>
<feature type="transmembrane region" description="Helical" evidence="11">
    <location>
        <begin position="12"/>
        <end position="33"/>
    </location>
</feature>
<evidence type="ECO:0000256" key="5">
    <source>
        <dbReference type="ARBA" id="ARBA00022481"/>
    </source>
</evidence>
<comment type="similarity">
    <text evidence="2">Belongs to the GSP J family.</text>
</comment>
<evidence type="ECO:0000256" key="8">
    <source>
        <dbReference type="ARBA" id="ARBA00022989"/>
    </source>
</evidence>
<dbReference type="Proteomes" id="UP000556026">
    <property type="component" value="Unassembled WGS sequence"/>
</dbReference>
<feature type="region of interest" description="Disordered" evidence="10">
    <location>
        <begin position="72"/>
        <end position="92"/>
    </location>
</feature>
<dbReference type="GO" id="GO:0015628">
    <property type="term" value="P:protein secretion by the type II secretion system"/>
    <property type="evidence" value="ECO:0007669"/>
    <property type="project" value="InterPro"/>
</dbReference>
<dbReference type="AlphaFoldDB" id="A0A6V8MIM9"/>
<feature type="compositionally biased region" description="Low complexity" evidence="10">
    <location>
        <begin position="72"/>
        <end position="91"/>
    </location>
</feature>
<dbReference type="GO" id="GO:0005886">
    <property type="term" value="C:plasma membrane"/>
    <property type="evidence" value="ECO:0007669"/>
    <property type="project" value="UniProtKB-SubCell"/>
</dbReference>
<evidence type="ECO:0000256" key="3">
    <source>
        <dbReference type="ARBA" id="ARBA00021539"/>
    </source>
</evidence>
<dbReference type="PANTHER" id="PTHR39583:SF2">
    <property type="entry name" value="TYPE II SECRETION SYSTEM PROTEIN J"/>
    <property type="match status" value="1"/>
</dbReference>
<evidence type="ECO:0000256" key="4">
    <source>
        <dbReference type="ARBA" id="ARBA00022475"/>
    </source>
</evidence>
<keyword evidence="8 11" id="KW-1133">Transmembrane helix</keyword>
<dbReference type="Pfam" id="PF11612">
    <property type="entry name" value="T2SSJ"/>
    <property type="match status" value="1"/>
</dbReference>
<dbReference type="GO" id="GO:0015627">
    <property type="term" value="C:type II protein secretion system complex"/>
    <property type="evidence" value="ECO:0007669"/>
    <property type="project" value="InterPro"/>
</dbReference>
<dbReference type="InterPro" id="IPR012902">
    <property type="entry name" value="N_methyl_site"/>
</dbReference>
<proteinExistence type="inferred from homology"/>
<organism evidence="12 13">
    <name type="scientific">Geomonas silvestris</name>
    <dbReference type="NCBI Taxonomy" id="2740184"/>
    <lineage>
        <taxon>Bacteria</taxon>
        <taxon>Pseudomonadati</taxon>
        <taxon>Thermodesulfobacteriota</taxon>
        <taxon>Desulfuromonadia</taxon>
        <taxon>Geobacterales</taxon>
        <taxon>Geobacteraceae</taxon>
        <taxon>Geomonas</taxon>
    </lineage>
</organism>
<keyword evidence="4" id="KW-1003">Cell membrane</keyword>
<dbReference type="Pfam" id="PF07963">
    <property type="entry name" value="N_methyl"/>
    <property type="match status" value="1"/>
</dbReference>
<comment type="subcellular location">
    <subcellularLocation>
        <location evidence="1">Cell inner membrane</location>
        <topology evidence="1">Single-pass membrane protein</topology>
    </subcellularLocation>
</comment>
<dbReference type="EMBL" id="BLXX01000005">
    <property type="protein sequence ID" value="GFO59820.1"/>
    <property type="molecule type" value="Genomic_DNA"/>
</dbReference>
<evidence type="ECO:0000256" key="7">
    <source>
        <dbReference type="ARBA" id="ARBA00022692"/>
    </source>
</evidence>
<evidence type="ECO:0000256" key="9">
    <source>
        <dbReference type="ARBA" id="ARBA00023136"/>
    </source>
</evidence>
<keyword evidence="7 11" id="KW-0812">Transmembrane</keyword>
<sequence length="224" mass="24237">MRNSQGFTLIELLVALALLVILTGALYGTYFSVTAARERGGQRMESRREISATLGGLHNEITSMFYKAGSSALTSTPAPPTGTTGNPSPSANKNLPNLLFVVEDRDSYGKPASTLAFSFLAPPRVTPAPTSDLTLVKYSVNEKDGVLTLTREARDPYLEESVKSSPYPVIDVIEGFLVECYDGSKWVKTWDAKLNNRIPKTVRVTITLKGGEVFSTVASPGFQP</sequence>
<dbReference type="InterPro" id="IPR045584">
    <property type="entry name" value="Pilin-like"/>
</dbReference>
<comment type="caution">
    <text evidence="12">The sequence shown here is derived from an EMBL/GenBank/DDBJ whole genome shotgun (WGS) entry which is preliminary data.</text>
</comment>
<evidence type="ECO:0000256" key="2">
    <source>
        <dbReference type="ARBA" id="ARBA00011084"/>
    </source>
</evidence>
<evidence type="ECO:0000256" key="1">
    <source>
        <dbReference type="ARBA" id="ARBA00004377"/>
    </source>
</evidence>
<reference evidence="13" key="1">
    <citation type="submission" date="2020-06" db="EMBL/GenBank/DDBJ databases">
        <title>Draft genomic sequence of Geomonas sp. Red330.</title>
        <authorList>
            <person name="Itoh H."/>
            <person name="Zhenxing X."/>
            <person name="Ushijima N."/>
            <person name="Masuda Y."/>
            <person name="Shiratori Y."/>
            <person name="Senoo K."/>
        </authorList>
    </citation>
    <scope>NUCLEOTIDE SEQUENCE [LARGE SCALE GENOMIC DNA]</scope>
    <source>
        <strain evidence="13">Red330</strain>
    </source>
</reference>
<accession>A0A6V8MIM9</accession>
<keyword evidence="9 11" id="KW-0472">Membrane</keyword>
<keyword evidence="13" id="KW-1185">Reference proteome</keyword>
<evidence type="ECO:0000313" key="12">
    <source>
        <dbReference type="EMBL" id="GFO59820.1"/>
    </source>
</evidence>
<dbReference type="InterPro" id="IPR010055">
    <property type="entry name" value="T2SS_protein-GspJ"/>
</dbReference>
<dbReference type="InterPro" id="IPR051621">
    <property type="entry name" value="T2SS_protein_J"/>
</dbReference>
<protein>
    <recommendedName>
        <fullName evidence="3">Type II secretion system protein J</fullName>
    </recommendedName>
</protein>
<name>A0A6V8MIM9_9BACT</name>
<evidence type="ECO:0000256" key="11">
    <source>
        <dbReference type="SAM" id="Phobius"/>
    </source>
</evidence>
<dbReference type="SUPFAM" id="SSF54523">
    <property type="entry name" value="Pili subunits"/>
    <property type="match status" value="2"/>
</dbReference>
<dbReference type="NCBIfam" id="TIGR02532">
    <property type="entry name" value="IV_pilin_GFxxxE"/>
    <property type="match status" value="1"/>
</dbReference>
<dbReference type="RefSeq" id="WP_183354642.1">
    <property type="nucleotide sequence ID" value="NZ_BLXX01000005.1"/>
</dbReference>
<keyword evidence="5" id="KW-0488">Methylation</keyword>
<evidence type="ECO:0000313" key="13">
    <source>
        <dbReference type="Proteomes" id="UP000556026"/>
    </source>
</evidence>
<evidence type="ECO:0000256" key="6">
    <source>
        <dbReference type="ARBA" id="ARBA00022519"/>
    </source>
</evidence>
<keyword evidence="6" id="KW-0997">Cell inner membrane</keyword>
<gene>
    <name evidence="12" type="primary">gspJ</name>
    <name evidence="12" type="ORF">GMST_21450</name>
</gene>
<evidence type="ECO:0000256" key="10">
    <source>
        <dbReference type="SAM" id="MobiDB-lite"/>
    </source>
</evidence>